<feature type="transmembrane region" description="Helical" evidence="9">
    <location>
        <begin position="194"/>
        <end position="216"/>
    </location>
</feature>
<feature type="transmembrane region" description="Helical" evidence="9">
    <location>
        <begin position="139"/>
        <end position="160"/>
    </location>
</feature>
<dbReference type="CDD" id="cd06550">
    <property type="entry name" value="TM_ABC_iron-siderophores_like"/>
    <property type="match status" value="1"/>
</dbReference>
<dbReference type="RefSeq" id="WP_146796249.1">
    <property type="nucleotide sequence ID" value="NZ_BJUU01000021.1"/>
</dbReference>
<sequence length="406" mass="40326">MTRTERGARAAPSSDERDRDRDADRRAEQSETARPAARSAPAAPARGHDDRELAQTARPRSRTAPAAPARELGRRGRRWALPALGALLVAGALAAVCFGAAGIAPADAFASLAARLGIGTSPLGPVDDAIVNDLRLPRVLAACAVGAGLAVVGAVMQALVRNPLADPYLLGVSSGASVGAVLVLIAGLGVLLPVAAFAGALLALLATLGLAGAAGGATPTRTVLAGVVVASAAAALVSLVIFWGASGDAYREILAWLLGSLASITWPSALVALAGAALALPLLASGRLLDALALGDGAAGALGVDARRTRWVLLIACALVTGVLVSVSGAIGFVGLVVPHAVRLVVGASHALLLPASGLAGAIVLLLADTVARAAFDPRELPVGIITALIGAPVFAALMLTGRVRT</sequence>
<feature type="compositionally biased region" description="Basic and acidic residues" evidence="8">
    <location>
        <begin position="1"/>
        <end position="31"/>
    </location>
</feature>
<feature type="compositionally biased region" description="Low complexity" evidence="8">
    <location>
        <begin position="33"/>
        <end position="45"/>
    </location>
</feature>
<dbReference type="PANTHER" id="PTHR30472:SF67">
    <property type="entry name" value="PERMEASE OF ABC TRANSPORTER-RELATED"/>
    <property type="match status" value="1"/>
</dbReference>
<feature type="transmembrane region" description="Helical" evidence="9">
    <location>
        <begin position="167"/>
        <end position="188"/>
    </location>
</feature>
<feature type="transmembrane region" description="Helical" evidence="9">
    <location>
        <begin position="380"/>
        <end position="400"/>
    </location>
</feature>
<evidence type="ECO:0000256" key="4">
    <source>
        <dbReference type="ARBA" id="ARBA00022475"/>
    </source>
</evidence>
<dbReference type="GO" id="GO:0033214">
    <property type="term" value="P:siderophore-iron import into cell"/>
    <property type="evidence" value="ECO:0007669"/>
    <property type="project" value="TreeGrafter"/>
</dbReference>
<feature type="compositionally biased region" description="Low complexity" evidence="8">
    <location>
        <begin position="54"/>
        <end position="70"/>
    </location>
</feature>
<dbReference type="InterPro" id="IPR037294">
    <property type="entry name" value="ABC_BtuC-like"/>
</dbReference>
<comment type="similarity">
    <text evidence="2">Belongs to the binding-protein-dependent transport system permease family. FecCD subfamily.</text>
</comment>
<dbReference type="PANTHER" id="PTHR30472">
    <property type="entry name" value="FERRIC ENTEROBACTIN TRANSPORT SYSTEM PERMEASE PROTEIN"/>
    <property type="match status" value="1"/>
</dbReference>
<feature type="transmembrane region" description="Helical" evidence="9">
    <location>
        <begin position="344"/>
        <end position="368"/>
    </location>
</feature>
<name>A0AA87RNE1_9MICO</name>
<organism evidence="10 11">
    <name type="scientific">Agrococcus baldri</name>
    <dbReference type="NCBI Taxonomy" id="153730"/>
    <lineage>
        <taxon>Bacteria</taxon>
        <taxon>Bacillati</taxon>
        <taxon>Actinomycetota</taxon>
        <taxon>Actinomycetes</taxon>
        <taxon>Micrococcales</taxon>
        <taxon>Microbacteriaceae</taxon>
        <taxon>Agrococcus</taxon>
    </lineage>
</organism>
<dbReference type="Proteomes" id="UP000321749">
    <property type="component" value="Unassembled WGS sequence"/>
</dbReference>
<dbReference type="SUPFAM" id="SSF81345">
    <property type="entry name" value="ABC transporter involved in vitamin B12 uptake, BtuC"/>
    <property type="match status" value="1"/>
</dbReference>
<feature type="region of interest" description="Disordered" evidence="8">
    <location>
        <begin position="1"/>
        <end position="72"/>
    </location>
</feature>
<evidence type="ECO:0000313" key="11">
    <source>
        <dbReference type="Proteomes" id="UP000321749"/>
    </source>
</evidence>
<evidence type="ECO:0000256" key="7">
    <source>
        <dbReference type="ARBA" id="ARBA00023136"/>
    </source>
</evidence>
<evidence type="ECO:0000256" key="3">
    <source>
        <dbReference type="ARBA" id="ARBA00022448"/>
    </source>
</evidence>
<accession>A0AA87RNE1</accession>
<evidence type="ECO:0000256" key="1">
    <source>
        <dbReference type="ARBA" id="ARBA00004651"/>
    </source>
</evidence>
<dbReference type="AlphaFoldDB" id="A0AA87RNE1"/>
<evidence type="ECO:0000256" key="8">
    <source>
        <dbReference type="SAM" id="MobiDB-lite"/>
    </source>
</evidence>
<keyword evidence="6 9" id="KW-1133">Transmembrane helix</keyword>
<keyword evidence="7 9" id="KW-0472">Membrane</keyword>
<evidence type="ECO:0000256" key="5">
    <source>
        <dbReference type="ARBA" id="ARBA00022692"/>
    </source>
</evidence>
<evidence type="ECO:0000313" key="10">
    <source>
        <dbReference type="EMBL" id="GEK81177.1"/>
    </source>
</evidence>
<evidence type="ECO:0000256" key="9">
    <source>
        <dbReference type="SAM" id="Phobius"/>
    </source>
</evidence>
<keyword evidence="11" id="KW-1185">Reference proteome</keyword>
<feature type="transmembrane region" description="Helical" evidence="9">
    <location>
        <begin position="79"/>
        <end position="104"/>
    </location>
</feature>
<keyword evidence="5 9" id="KW-0812">Transmembrane</keyword>
<feature type="transmembrane region" description="Helical" evidence="9">
    <location>
        <begin position="223"/>
        <end position="244"/>
    </location>
</feature>
<proteinExistence type="inferred from homology"/>
<dbReference type="GO" id="GO:0005886">
    <property type="term" value="C:plasma membrane"/>
    <property type="evidence" value="ECO:0007669"/>
    <property type="project" value="UniProtKB-SubCell"/>
</dbReference>
<comment type="subcellular location">
    <subcellularLocation>
        <location evidence="1">Cell membrane</location>
        <topology evidence="1">Multi-pass membrane protein</topology>
    </subcellularLocation>
</comment>
<keyword evidence="3" id="KW-0813">Transport</keyword>
<evidence type="ECO:0000256" key="2">
    <source>
        <dbReference type="ARBA" id="ARBA00007935"/>
    </source>
</evidence>
<comment type="caution">
    <text evidence="10">The sequence shown here is derived from an EMBL/GenBank/DDBJ whole genome shotgun (WGS) entry which is preliminary data.</text>
</comment>
<evidence type="ECO:0008006" key="12">
    <source>
        <dbReference type="Google" id="ProtNLM"/>
    </source>
</evidence>
<feature type="transmembrane region" description="Helical" evidence="9">
    <location>
        <begin position="264"/>
        <end position="284"/>
    </location>
</feature>
<feature type="transmembrane region" description="Helical" evidence="9">
    <location>
        <begin position="311"/>
        <end position="338"/>
    </location>
</feature>
<dbReference type="FunFam" id="1.10.3470.10:FF:000001">
    <property type="entry name" value="Vitamin B12 ABC transporter permease BtuC"/>
    <property type="match status" value="1"/>
</dbReference>
<evidence type="ECO:0000256" key="6">
    <source>
        <dbReference type="ARBA" id="ARBA00022989"/>
    </source>
</evidence>
<protein>
    <recommendedName>
        <fullName evidence="12">Iron complex transport system permease protein</fullName>
    </recommendedName>
</protein>
<keyword evidence="4" id="KW-1003">Cell membrane</keyword>
<gene>
    <name evidence="10" type="ORF">ABA31_25280</name>
</gene>
<dbReference type="InterPro" id="IPR000522">
    <property type="entry name" value="ABC_transptr_permease_BtuC"/>
</dbReference>
<reference evidence="10 11" key="1">
    <citation type="submission" date="2019-07" db="EMBL/GenBank/DDBJ databases">
        <title>Whole genome shotgun sequence of Agrococcus baldri NBRC 103055.</title>
        <authorList>
            <person name="Hosoyama A."/>
            <person name="Uohara A."/>
            <person name="Ohji S."/>
            <person name="Ichikawa N."/>
        </authorList>
    </citation>
    <scope>NUCLEOTIDE SEQUENCE [LARGE SCALE GENOMIC DNA]</scope>
    <source>
        <strain evidence="10 11">NBRC 103055</strain>
    </source>
</reference>
<dbReference type="Pfam" id="PF01032">
    <property type="entry name" value="FecCD"/>
    <property type="match status" value="1"/>
</dbReference>
<dbReference type="EMBL" id="BJUU01000021">
    <property type="protein sequence ID" value="GEK81177.1"/>
    <property type="molecule type" value="Genomic_DNA"/>
</dbReference>
<dbReference type="Gene3D" id="1.10.3470.10">
    <property type="entry name" value="ABC transporter involved in vitamin B12 uptake, BtuC"/>
    <property type="match status" value="1"/>
</dbReference>
<dbReference type="GO" id="GO:0022857">
    <property type="term" value="F:transmembrane transporter activity"/>
    <property type="evidence" value="ECO:0007669"/>
    <property type="project" value="InterPro"/>
</dbReference>